<gene>
    <name evidence="2" type="ORF">METZ01_LOCUS501679</name>
</gene>
<dbReference type="EMBL" id="UINC01220774">
    <property type="protein sequence ID" value="SVE48825.1"/>
    <property type="molecule type" value="Genomic_DNA"/>
</dbReference>
<protein>
    <recommendedName>
        <fullName evidence="1">DUF1330 domain-containing protein</fullName>
    </recommendedName>
</protein>
<dbReference type="Gene3D" id="3.30.70.100">
    <property type="match status" value="1"/>
</dbReference>
<feature type="domain" description="DUF1330" evidence="1">
    <location>
        <begin position="4"/>
        <end position="96"/>
    </location>
</feature>
<reference evidence="2" key="1">
    <citation type="submission" date="2018-05" db="EMBL/GenBank/DDBJ databases">
        <authorList>
            <person name="Lanie J.A."/>
            <person name="Ng W.-L."/>
            <person name="Kazmierczak K.M."/>
            <person name="Andrzejewski T.M."/>
            <person name="Davidsen T.M."/>
            <person name="Wayne K.J."/>
            <person name="Tettelin H."/>
            <person name="Glass J.I."/>
            <person name="Rusch D."/>
            <person name="Podicherti R."/>
            <person name="Tsui H.-C.T."/>
            <person name="Winkler M.E."/>
        </authorList>
    </citation>
    <scope>NUCLEOTIDE SEQUENCE</scope>
</reference>
<name>A0A383DX93_9ZZZZ</name>
<evidence type="ECO:0000313" key="2">
    <source>
        <dbReference type="EMBL" id="SVE48825.1"/>
    </source>
</evidence>
<sequence>MPKGYFLSAHRKEADPVKAAAYAKLAIPAIEGAGGRILAKGGKVQARENGIAGRTILIEFESYEAAVAAYESKAYQEALRALDGGADRDIRLFEGLD</sequence>
<accession>A0A383DX93</accession>
<dbReference type="SUPFAM" id="SSF54909">
    <property type="entry name" value="Dimeric alpha+beta barrel"/>
    <property type="match status" value="1"/>
</dbReference>
<dbReference type="AlphaFoldDB" id="A0A383DX93"/>
<dbReference type="InterPro" id="IPR011008">
    <property type="entry name" value="Dimeric_a/b-barrel"/>
</dbReference>
<dbReference type="Pfam" id="PF07045">
    <property type="entry name" value="DUF1330"/>
    <property type="match status" value="1"/>
</dbReference>
<dbReference type="InterPro" id="IPR010753">
    <property type="entry name" value="DUF1330"/>
</dbReference>
<evidence type="ECO:0000259" key="1">
    <source>
        <dbReference type="Pfam" id="PF07045"/>
    </source>
</evidence>
<organism evidence="2">
    <name type="scientific">marine metagenome</name>
    <dbReference type="NCBI Taxonomy" id="408172"/>
    <lineage>
        <taxon>unclassified sequences</taxon>
        <taxon>metagenomes</taxon>
        <taxon>ecological metagenomes</taxon>
    </lineage>
</organism>
<proteinExistence type="predicted"/>